<dbReference type="AlphaFoldDB" id="A0ABD2CRS3"/>
<gene>
    <name evidence="2" type="ORF">V1477_003713</name>
</gene>
<organism evidence="2 3">
    <name type="scientific">Vespula maculifrons</name>
    <name type="common">Eastern yellow jacket</name>
    <name type="synonym">Wasp</name>
    <dbReference type="NCBI Taxonomy" id="7453"/>
    <lineage>
        <taxon>Eukaryota</taxon>
        <taxon>Metazoa</taxon>
        <taxon>Ecdysozoa</taxon>
        <taxon>Arthropoda</taxon>
        <taxon>Hexapoda</taxon>
        <taxon>Insecta</taxon>
        <taxon>Pterygota</taxon>
        <taxon>Neoptera</taxon>
        <taxon>Endopterygota</taxon>
        <taxon>Hymenoptera</taxon>
        <taxon>Apocrita</taxon>
        <taxon>Aculeata</taxon>
        <taxon>Vespoidea</taxon>
        <taxon>Vespidae</taxon>
        <taxon>Vespinae</taxon>
        <taxon>Vespula</taxon>
    </lineage>
</organism>
<name>A0ABD2CRS3_VESMC</name>
<sequence length="238" mass="26193">MLTGRSVSGIHSVLVTELDETQFIGLFIREQTPRRAPSAINFSSANRIQDETHASEATNFEMVWVDCERVKGVAKRERRTCSRRLVAGLFLSDRRIPYNIPSDWRALWLSNLDELQRINDANDNNTVSNVTVQLGGTAFLHCKVRNLADRTVSDAEKRGKGRRNPLSRSPESLESSRSSRPGHSAFLATNRVALLAAAAATAAAEAAEYQQHPAANDANRPTDLGYPSGPLSVRAEPL</sequence>
<evidence type="ECO:0000256" key="1">
    <source>
        <dbReference type="SAM" id="MobiDB-lite"/>
    </source>
</evidence>
<dbReference type="EMBL" id="JAYRBN010000034">
    <property type="protein sequence ID" value="KAL2747818.1"/>
    <property type="molecule type" value="Genomic_DNA"/>
</dbReference>
<proteinExistence type="predicted"/>
<feature type="region of interest" description="Disordered" evidence="1">
    <location>
        <begin position="205"/>
        <end position="238"/>
    </location>
</feature>
<keyword evidence="3" id="KW-1185">Reference proteome</keyword>
<evidence type="ECO:0000313" key="3">
    <source>
        <dbReference type="Proteomes" id="UP001607303"/>
    </source>
</evidence>
<feature type="region of interest" description="Disordered" evidence="1">
    <location>
        <begin position="151"/>
        <end position="182"/>
    </location>
</feature>
<accession>A0ABD2CRS3</accession>
<comment type="caution">
    <text evidence="2">The sequence shown here is derived from an EMBL/GenBank/DDBJ whole genome shotgun (WGS) entry which is preliminary data.</text>
</comment>
<feature type="compositionally biased region" description="Low complexity" evidence="1">
    <location>
        <begin position="166"/>
        <end position="181"/>
    </location>
</feature>
<reference evidence="2 3" key="1">
    <citation type="journal article" date="2024" name="Ann. Entomol. Soc. Am.">
        <title>Genomic analyses of the southern and eastern yellowjacket wasps (Hymenoptera: Vespidae) reveal evolutionary signatures of social life.</title>
        <authorList>
            <person name="Catto M.A."/>
            <person name="Caine P.B."/>
            <person name="Orr S.E."/>
            <person name="Hunt B.G."/>
            <person name="Goodisman M.A.D."/>
        </authorList>
    </citation>
    <scope>NUCLEOTIDE SEQUENCE [LARGE SCALE GENOMIC DNA]</scope>
    <source>
        <strain evidence="2">232</strain>
        <tissue evidence="2">Head and thorax</tissue>
    </source>
</reference>
<protein>
    <submittedName>
        <fullName evidence="2">Zwei Ig domain protein zig-8-like isoform X1</fullName>
    </submittedName>
</protein>
<dbReference type="Proteomes" id="UP001607303">
    <property type="component" value="Unassembled WGS sequence"/>
</dbReference>
<evidence type="ECO:0000313" key="2">
    <source>
        <dbReference type="EMBL" id="KAL2747818.1"/>
    </source>
</evidence>